<feature type="region of interest" description="Disordered" evidence="4">
    <location>
        <begin position="275"/>
        <end position="330"/>
    </location>
</feature>
<dbReference type="InterPro" id="IPR025064">
    <property type="entry name" value="DUF4005"/>
</dbReference>
<evidence type="ECO:0000256" key="1">
    <source>
        <dbReference type="ARBA" id="ARBA00022860"/>
    </source>
</evidence>
<evidence type="ECO:0000256" key="4">
    <source>
        <dbReference type="SAM" id="MobiDB-lite"/>
    </source>
</evidence>
<reference evidence="6" key="1">
    <citation type="submission" date="2020-01" db="EMBL/GenBank/DDBJ databases">
        <title>The Celery Genome Sequence Reveals Sequential Paleo-tetraploidization, Resistance Gene Elimination, Karyotype Evolution, and Functional Innovation in Apiales.</title>
        <authorList>
            <person name="Song X."/>
        </authorList>
    </citation>
    <scope>NUCLEOTIDE SEQUENCE</scope>
    <source>
        <tissue evidence="6">Leaf</tissue>
    </source>
</reference>
<dbReference type="PROSITE" id="PS50096">
    <property type="entry name" value="IQ"/>
    <property type="match status" value="3"/>
</dbReference>
<feature type="compositionally biased region" description="Basic residues" evidence="4">
    <location>
        <begin position="292"/>
        <end position="301"/>
    </location>
</feature>
<evidence type="ECO:0000259" key="5">
    <source>
        <dbReference type="Pfam" id="PF13178"/>
    </source>
</evidence>
<feature type="region of interest" description="Disordered" evidence="4">
    <location>
        <begin position="381"/>
        <end position="552"/>
    </location>
</feature>
<evidence type="ECO:0000313" key="6">
    <source>
        <dbReference type="EMBL" id="KAF1002397.1"/>
    </source>
</evidence>
<gene>
    <name evidence="6" type="ORF">AG4045_003978</name>
</gene>
<dbReference type="Proteomes" id="UP000593563">
    <property type="component" value="Unassembled WGS sequence"/>
</dbReference>
<dbReference type="SMART" id="SM00015">
    <property type="entry name" value="IQ"/>
    <property type="match status" value="3"/>
</dbReference>
<feature type="compositionally biased region" description="Basic and acidic residues" evidence="4">
    <location>
        <begin position="420"/>
        <end position="439"/>
    </location>
</feature>
<dbReference type="Gene3D" id="1.20.5.190">
    <property type="match status" value="1"/>
</dbReference>
<dbReference type="Pfam" id="PF13178">
    <property type="entry name" value="DUF4005"/>
    <property type="match status" value="1"/>
</dbReference>
<dbReference type="GO" id="GO:0005516">
    <property type="term" value="F:calmodulin binding"/>
    <property type="evidence" value="ECO:0007669"/>
    <property type="project" value="UniProtKB-KW"/>
</dbReference>
<keyword evidence="7" id="KW-1185">Reference proteome</keyword>
<evidence type="ECO:0000313" key="7">
    <source>
        <dbReference type="Proteomes" id="UP000593563"/>
    </source>
</evidence>
<comment type="caution">
    <text evidence="6">The sequence shown here is derived from an EMBL/GenBank/DDBJ whole genome shotgun (WGS) entry which is preliminary data.</text>
</comment>
<dbReference type="PANTHER" id="PTHR32295">
    <property type="entry name" value="IQ-DOMAIN 5-RELATED"/>
    <property type="match status" value="1"/>
</dbReference>
<feature type="domain" description="DUF4005" evidence="5">
    <location>
        <begin position="445"/>
        <end position="527"/>
    </location>
</feature>
<feature type="compositionally biased region" description="Low complexity" evidence="4">
    <location>
        <begin position="502"/>
        <end position="513"/>
    </location>
</feature>
<dbReference type="AlphaFoldDB" id="A0A6L5BC34"/>
<comment type="subunit">
    <text evidence="3">Binds to multiple calmodulin (CaM) in the presence of Ca(2+) and CaM-like proteins.</text>
</comment>
<feature type="compositionally biased region" description="Polar residues" evidence="4">
    <location>
        <begin position="401"/>
        <end position="411"/>
    </location>
</feature>
<feature type="compositionally biased region" description="Basic and acidic residues" evidence="4">
    <location>
        <begin position="449"/>
        <end position="460"/>
    </location>
</feature>
<comment type="similarity">
    <text evidence="2">Belongs to the IQD family.</text>
</comment>
<sequence>MGKSPGKWIKKVLFGKRASKSSPVNSNPRQMMVPILGTSASKKESPPIKKGEATISPRAEPILSSLDINNSENAPINISSINESEKMSLEQAAIMAQAAIRGYQARKKLQSLQGITKLQALARGHLVRRQAVATLQSVRGIIKIQALFRGQKVRQSIGKEIRVREPRGESDDQCLSSFGNIGSQRTEMLLKTAFVGKLLSTFPAAMPLQLRYEPEEPNSLWNWLNRWTLLQVLGPHLQFKETIGVPGLTSSENENGLKCNGLESEKFKVKLKKVAKDPVKSTQEQPQNGTKKVLRNPKKVSKPLVDTSVKSVAGSERRKHSIGKSSKSDISEAISNSVEKVIKVSGKAESKHFTGKSSKPDISEVISNPVEEVIKVSGKTEAIPSDVETSLELPAEEATDSKLNNGSNVPLQPSEAPVQQKEEVTLVDEEIRARDENKKSSMRRASLPAKHDYSEKDLHSTPRVPSYMAATESAKAKLRAQASPNFDQDDAEKYALRRRHSLPSSNSGKFSSSPRVHKLVQASIKGGMRGDRSLMSSRDSSDSRAIQAEWKR</sequence>
<evidence type="ECO:0000256" key="3">
    <source>
        <dbReference type="ARBA" id="ARBA00024378"/>
    </source>
</evidence>
<protein>
    <recommendedName>
        <fullName evidence="5">DUF4005 domain-containing protein</fullName>
    </recommendedName>
</protein>
<feature type="compositionally biased region" description="Polar residues" evidence="4">
    <location>
        <begin position="281"/>
        <end position="290"/>
    </location>
</feature>
<name>A0A6L5BC34_APIGR</name>
<evidence type="ECO:0000256" key="2">
    <source>
        <dbReference type="ARBA" id="ARBA00024341"/>
    </source>
</evidence>
<dbReference type="PANTHER" id="PTHR32295:SF281">
    <property type="entry name" value="PROTEIN IQ-DOMAIN 31"/>
    <property type="match status" value="1"/>
</dbReference>
<keyword evidence="1" id="KW-0112">Calmodulin-binding</keyword>
<dbReference type="Pfam" id="PF00612">
    <property type="entry name" value="IQ"/>
    <property type="match status" value="3"/>
</dbReference>
<accession>A0A6L5BC34</accession>
<dbReference type="EMBL" id="WRXP01001235">
    <property type="protein sequence ID" value="KAF1002397.1"/>
    <property type="molecule type" value="Genomic_DNA"/>
</dbReference>
<dbReference type="InterPro" id="IPR000048">
    <property type="entry name" value="IQ_motif_EF-hand-BS"/>
</dbReference>
<organism evidence="6 7">
    <name type="scientific">Apium graveolens</name>
    <name type="common">Celery</name>
    <dbReference type="NCBI Taxonomy" id="4045"/>
    <lineage>
        <taxon>Eukaryota</taxon>
        <taxon>Viridiplantae</taxon>
        <taxon>Streptophyta</taxon>
        <taxon>Embryophyta</taxon>
        <taxon>Tracheophyta</taxon>
        <taxon>Spermatophyta</taxon>
        <taxon>Magnoliopsida</taxon>
        <taxon>eudicotyledons</taxon>
        <taxon>Gunneridae</taxon>
        <taxon>Pentapetalae</taxon>
        <taxon>asterids</taxon>
        <taxon>campanulids</taxon>
        <taxon>Apiales</taxon>
        <taxon>Apiaceae</taxon>
        <taxon>Apioideae</taxon>
        <taxon>apioid superclade</taxon>
        <taxon>Apieae</taxon>
        <taxon>Apium</taxon>
    </lineage>
</organism>
<proteinExistence type="inferred from homology"/>